<dbReference type="Proteomes" id="UP001595593">
    <property type="component" value="Unassembled WGS sequence"/>
</dbReference>
<name>A0ABV7G4H4_9PROT</name>
<dbReference type="RefSeq" id="WP_379599724.1">
    <property type="nucleotide sequence ID" value="NZ_JBHRTN010000029.1"/>
</dbReference>
<protein>
    <submittedName>
        <fullName evidence="1">Uncharacterized protein</fullName>
    </submittedName>
</protein>
<dbReference type="EMBL" id="JBHRTN010000029">
    <property type="protein sequence ID" value="MFC3127607.1"/>
    <property type="molecule type" value="Genomic_DNA"/>
</dbReference>
<evidence type="ECO:0000313" key="2">
    <source>
        <dbReference type="Proteomes" id="UP001595593"/>
    </source>
</evidence>
<reference evidence="2" key="1">
    <citation type="journal article" date="2019" name="Int. J. Syst. Evol. Microbiol.">
        <title>The Global Catalogue of Microorganisms (GCM) 10K type strain sequencing project: providing services to taxonomists for standard genome sequencing and annotation.</title>
        <authorList>
            <consortium name="The Broad Institute Genomics Platform"/>
            <consortium name="The Broad Institute Genome Sequencing Center for Infectious Disease"/>
            <person name="Wu L."/>
            <person name="Ma J."/>
        </authorList>
    </citation>
    <scope>NUCLEOTIDE SEQUENCE [LARGE SCALE GENOMIC DNA]</scope>
    <source>
        <strain evidence="2">KCTC 52094</strain>
    </source>
</reference>
<keyword evidence="2" id="KW-1185">Reference proteome</keyword>
<proteinExistence type="predicted"/>
<sequence>MQITQEQIRLAEAHGCRFAPASPAQAQTFAMQRRIFWHEGQPWVAQRGDGFYETAATLQSLLNSAAPAVASVGQPIEPEVASIEPAPLPDMQPAVAGAMPPSSLRAQTAEMVTALLAKRQVGAQDLPALIRAVHGCLTRLHRAG</sequence>
<evidence type="ECO:0000313" key="1">
    <source>
        <dbReference type="EMBL" id="MFC3127607.1"/>
    </source>
</evidence>
<organism evidence="1 2">
    <name type="scientific">Teichococcus globiformis</name>
    <dbReference type="NCBI Taxonomy" id="2307229"/>
    <lineage>
        <taxon>Bacteria</taxon>
        <taxon>Pseudomonadati</taxon>
        <taxon>Pseudomonadota</taxon>
        <taxon>Alphaproteobacteria</taxon>
        <taxon>Acetobacterales</taxon>
        <taxon>Roseomonadaceae</taxon>
        <taxon>Roseomonas</taxon>
    </lineage>
</organism>
<comment type="caution">
    <text evidence="1">The sequence shown here is derived from an EMBL/GenBank/DDBJ whole genome shotgun (WGS) entry which is preliminary data.</text>
</comment>
<accession>A0ABV7G4H4</accession>
<gene>
    <name evidence="1" type="ORF">ACFOD4_21290</name>
</gene>